<gene>
    <name evidence="7" type="ORF">ACELLULO517_24595</name>
</gene>
<dbReference type="PANTHER" id="PTHR11552">
    <property type="entry name" value="GLUCOSE-METHANOL-CHOLINE GMC OXIDOREDUCTASE"/>
    <property type="match status" value="1"/>
</dbReference>
<name>A0A963Z5U1_9PROT</name>
<comment type="similarity">
    <text evidence="2 5">Belongs to the GMC oxidoreductase family.</text>
</comment>
<dbReference type="Gene3D" id="3.30.560.10">
    <property type="entry name" value="Glucose Oxidase, domain 3"/>
    <property type="match status" value="1"/>
</dbReference>
<accession>A0A963Z5U1</accession>
<dbReference type="SUPFAM" id="SSF51905">
    <property type="entry name" value="FAD/NAD(P)-binding domain"/>
    <property type="match status" value="1"/>
</dbReference>
<evidence type="ECO:0000313" key="8">
    <source>
        <dbReference type="Proteomes" id="UP000721844"/>
    </source>
</evidence>
<evidence type="ECO:0000256" key="2">
    <source>
        <dbReference type="ARBA" id="ARBA00010790"/>
    </source>
</evidence>
<dbReference type="Pfam" id="PF05199">
    <property type="entry name" value="GMC_oxred_C"/>
    <property type="match status" value="1"/>
</dbReference>
<dbReference type="GO" id="GO:0016614">
    <property type="term" value="F:oxidoreductase activity, acting on CH-OH group of donors"/>
    <property type="evidence" value="ECO:0007669"/>
    <property type="project" value="InterPro"/>
</dbReference>
<dbReference type="EMBL" id="JAESVA010000013">
    <property type="protein sequence ID" value="MCB8883450.1"/>
    <property type="molecule type" value="Genomic_DNA"/>
</dbReference>
<organism evidence="7 8">
    <name type="scientific">Acidisoma cellulosilyticum</name>
    <dbReference type="NCBI Taxonomy" id="2802395"/>
    <lineage>
        <taxon>Bacteria</taxon>
        <taxon>Pseudomonadati</taxon>
        <taxon>Pseudomonadota</taxon>
        <taxon>Alphaproteobacteria</taxon>
        <taxon>Acetobacterales</taxon>
        <taxon>Acidocellaceae</taxon>
        <taxon>Acidisoma</taxon>
    </lineage>
</organism>
<dbReference type="InterPro" id="IPR012132">
    <property type="entry name" value="GMC_OxRdtase"/>
</dbReference>
<keyword evidence="8" id="KW-1185">Reference proteome</keyword>
<comment type="caution">
    <text evidence="7">The sequence shown here is derived from an EMBL/GenBank/DDBJ whole genome shotgun (WGS) entry which is preliminary data.</text>
</comment>
<dbReference type="PANTHER" id="PTHR11552:SF147">
    <property type="entry name" value="CHOLINE DEHYDROGENASE, MITOCHONDRIAL"/>
    <property type="match status" value="1"/>
</dbReference>
<dbReference type="SUPFAM" id="SSF54373">
    <property type="entry name" value="FAD-linked reductases, C-terminal domain"/>
    <property type="match status" value="1"/>
</dbReference>
<protein>
    <submittedName>
        <fullName evidence="7">GMC family oxidoreductase N-terminal domain-containing protein</fullName>
    </submittedName>
</protein>
<keyword evidence="4 5" id="KW-0274">FAD</keyword>
<dbReference type="InterPro" id="IPR000172">
    <property type="entry name" value="GMC_OxRdtase_N"/>
</dbReference>
<dbReference type="InterPro" id="IPR007867">
    <property type="entry name" value="GMC_OxRtase_C"/>
</dbReference>
<dbReference type="Proteomes" id="UP000721844">
    <property type="component" value="Unassembled WGS sequence"/>
</dbReference>
<evidence type="ECO:0000256" key="4">
    <source>
        <dbReference type="ARBA" id="ARBA00022827"/>
    </source>
</evidence>
<evidence type="ECO:0000256" key="1">
    <source>
        <dbReference type="ARBA" id="ARBA00001974"/>
    </source>
</evidence>
<dbReference type="GO" id="GO:0050660">
    <property type="term" value="F:flavin adenine dinucleotide binding"/>
    <property type="evidence" value="ECO:0007669"/>
    <property type="project" value="InterPro"/>
</dbReference>
<sequence>MSFDTIIVGAGSAGCVLANRLSADPARRVLLLEAGRAAPLNSDIPANWPAMFNTNVDWGYHTEPQSGCRGRRIYWPRGRMVGGSGALNAMIYIRGLPSDYDGWAAAGCTGWGWQDVLPVFLKSENNLRLGNAPLHSTGGELTISDPAYIDPHEPLWHQAAQAAGFPNNTDFNGPVQEGVGWFQLTVKDGERFGTGKAYLRPTLDRPNLTLRTGVTTTRILVENGRAKGVMILDRGVPEVIYADEVVLSAGSIGSAQLLLLSGIGPADELAEVGVTPVHNLPGVGKTLRDHINIPISFAARDRIGIGGMTGAELDAATEEWLATRQGPLSSIWVAAGGFVKSAPDVAEPDIQLYGVISGHRDHARYMASGPGITLHATLQRPKSNGELRLRSADPLEHPSLDPKYFSSDPSGYDLATMIEGVKLNRRIAAQSPLAGLISHEITPSAEAVTDEAIGEFIRGHCTTLYHPTSTCRMGVDAMAVVDPELRVQGIAGLRVVDASVFPNMISGNTNAPTIMVAERAAIFMGAPSGSEKVAA</sequence>
<proteinExistence type="inferred from homology"/>
<dbReference type="Gene3D" id="3.50.50.60">
    <property type="entry name" value="FAD/NAD(P)-binding domain"/>
    <property type="match status" value="1"/>
</dbReference>
<feature type="domain" description="Glucose-methanol-choline oxidoreductase N-terminal" evidence="6">
    <location>
        <begin position="78"/>
        <end position="101"/>
    </location>
</feature>
<evidence type="ECO:0000313" key="7">
    <source>
        <dbReference type="EMBL" id="MCB8883450.1"/>
    </source>
</evidence>
<evidence type="ECO:0000256" key="3">
    <source>
        <dbReference type="ARBA" id="ARBA00022630"/>
    </source>
</evidence>
<dbReference type="Pfam" id="PF00732">
    <property type="entry name" value="GMC_oxred_N"/>
    <property type="match status" value="1"/>
</dbReference>
<dbReference type="RefSeq" id="WP_227310104.1">
    <property type="nucleotide sequence ID" value="NZ_JAESVA010000013.1"/>
</dbReference>
<dbReference type="PROSITE" id="PS00623">
    <property type="entry name" value="GMC_OXRED_1"/>
    <property type="match status" value="1"/>
</dbReference>
<dbReference type="AlphaFoldDB" id="A0A963Z5U1"/>
<evidence type="ECO:0000259" key="6">
    <source>
        <dbReference type="PROSITE" id="PS00623"/>
    </source>
</evidence>
<comment type="cofactor">
    <cofactor evidence="1">
        <name>FAD</name>
        <dbReference type="ChEBI" id="CHEBI:57692"/>
    </cofactor>
</comment>
<keyword evidence="3 5" id="KW-0285">Flavoprotein</keyword>
<reference evidence="7 8" key="1">
    <citation type="journal article" date="2021" name="Microorganisms">
        <title>Acidisoma silvae sp. nov. and Acidisomacellulosilytica sp. nov., Two Acidophilic Bacteria Isolated from Decaying Wood, Hydrolyzing Cellulose and Producing Poly-3-hydroxybutyrate.</title>
        <authorList>
            <person name="Mieszkin S."/>
            <person name="Pouder E."/>
            <person name="Uroz S."/>
            <person name="Simon-Colin C."/>
            <person name="Alain K."/>
        </authorList>
    </citation>
    <scope>NUCLEOTIDE SEQUENCE [LARGE SCALE GENOMIC DNA]</scope>
    <source>
        <strain evidence="7 8">HW T5.17</strain>
    </source>
</reference>
<dbReference type="InterPro" id="IPR036188">
    <property type="entry name" value="FAD/NAD-bd_sf"/>
</dbReference>
<evidence type="ECO:0000256" key="5">
    <source>
        <dbReference type="RuleBase" id="RU003968"/>
    </source>
</evidence>
<dbReference type="PIRSF" id="PIRSF000137">
    <property type="entry name" value="Alcohol_oxidase"/>
    <property type="match status" value="1"/>
</dbReference>